<evidence type="ECO:0000256" key="2">
    <source>
        <dbReference type="ARBA" id="ARBA00022840"/>
    </source>
</evidence>
<dbReference type="InterPro" id="IPR005144">
    <property type="entry name" value="ATP-cone_dom"/>
</dbReference>
<evidence type="ECO:0000256" key="3">
    <source>
        <dbReference type="PROSITE-ProRule" id="PRU00492"/>
    </source>
</evidence>
<keyword evidence="1 3" id="KW-0547">Nucleotide-binding</keyword>
<evidence type="ECO:0000256" key="1">
    <source>
        <dbReference type="ARBA" id="ARBA00022741"/>
    </source>
</evidence>
<dbReference type="EMBL" id="MGGR01000014">
    <property type="protein sequence ID" value="OGM33738.1"/>
    <property type="molecule type" value="Genomic_DNA"/>
</dbReference>
<evidence type="ECO:0000259" key="4">
    <source>
        <dbReference type="PROSITE" id="PS51161"/>
    </source>
</evidence>
<dbReference type="GO" id="GO:0005524">
    <property type="term" value="F:ATP binding"/>
    <property type="evidence" value="ECO:0007669"/>
    <property type="project" value="UniProtKB-UniRule"/>
</dbReference>
<dbReference type="Proteomes" id="UP000177169">
    <property type="component" value="Unassembled WGS sequence"/>
</dbReference>
<evidence type="ECO:0000313" key="5">
    <source>
        <dbReference type="EMBL" id="OGM33738.1"/>
    </source>
</evidence>
<name>A0A1F7Z4B8_9BACT</name>
<protein>
    <recommendedName>
        <fullName evidence="4">ATP-cone domain-containing protein</fullName>
    </recommendedName>
</protein>
<comment type="caution">
    <text evidence="5">The sequence shown here is derived from an EMBL/GenBank/DDBJ whole genome shotgun (WGS) entry which is preliminary data.</text>
</comment>
<accession>A0A1F7Z4B8</accession>
<dbReference type="AlphaFoldDB" id="A0A1F7Z4B8"/>
<feature type="domain" description="ATP-cone" evidence="4">
    <location>
        <begin position="2"/>
        <end position="85"/>
    </location>
</feature>
<reference evidence="5 6" key="1">
    <citation type="journal article" date="2016" name="Nat. Commun.">
        <title>Thousands of microbial genomes shed light on interconnected biogeochemical processes in an aquifer system.</title>
        <authorList>
            <person name="Anantharaman K."/>
            <person name="Brown C.T."/>
            <person name="Hug L.A."/>
            <person name="Sharon I."/>
            <person name="Castelle C.J."/>
            <person name="Probst A.J."/>
            <person name="Thomas B.C."/>
            <person name="Singh A."/>
            <person name="Wilkins M.J."/>
            <person name="Karaoz U."/>
            <person name="Brodie E.L."/>
            <person name="Williams K.H."/>
            <person name="Hubbard S.S."/>
            <person name="Banfield J.F."/>
        </authorList>
    </citation>
    <scope>NUCLEOTIDE SEQUENCE [LARGE SCALE GENOMIC DNA]</scope>
</reference>
<sequence length="85" mass="9329">MYKVEKKDGTLEDFDRGKIINGAARAGASPEEAEKIADAIETWLPTAAKDNVVNSMVIRTKGLEVFRSLNPEAAAKFESYKKPEA</sequence>
<gene>
    <name evidence="5" type="ORF">A3D01_06400</name>
</gene>
<proteinExistence type="predicted"/>
<dbReference type="PROSITE" id="PS51161">
    <property type="entry name" value="ATP_CONE"/>
    <property type="match status" value="1"/>
</dbReference>
<organism evidence="5 6">
    <name type="scientific">Candidatus Woesebacteria bacterium RIFCSPHIGHO2_02_FULL_39_13</name>
    <dbReference type="NCBI Taxonomy" id="1802505"/>
    <lineage>
        <taxon>Bacteria</taxon>
        <taxon>Candidatus Woeseibacteriota</taxon>
    </lineage>
</organism>
<keyword evidence="2 3" id="KW-0067">ATP-binding</keyword>
<evidence type="ECO:0000313" key="6">
    <source>
        <dbReference type="Proteomes" id="UP000177169"/>
    </source>
</evidence>
<dbReference type="Pfam" id="PF03477">
    <property type="entry name" value="ATP-cone"/>
    <property type="match status" value="1"/>
</dbReference>